<evidence type="ECO:0000313" key="2">
    <source>
        <dbReference type="Proteomes" id="UP000067625"/>
    </source>
</evidence>
<dbReference type="EMBL" id="CP012600">
    <property type="protein sequence ID" value="ALC80424.1"/>
    <property type="molecule type" value="Genomic_DNA"/>
</dbReference>
<dbReference type="OrthoDB" id="2455520at2"/>
<dbReference type="AlphaFoldDB" id="A0A0M4FE79"/>
<dbReference type="Proteomes" id="UP000067625">
    <property type="component" value="Chromosome"/>
</dbReference>
<name>A0A0M4FE79_9BACI</name>
<sequence length="182" mass="21529">MAAIEALDRLEIALEDTNFEWSLVQMRKTLTYWYEGRSIREMSELLIRPLEELLLLIVDFAKQRILPHRSNGLGPCEAIWISKNDFELKNKRIRELLKDGPVYIVFLESNFLWYEYEIKQFQCMWDKGESIVDISESFMREIEEVLFLTIHSAKQGLIDPRESGLLGKEASDRERKCQGIYF</sequence>
<reference evidence="2" key="1">
    <citation type="submission" date="2015-08" db="EMBL/GenBank/DDBJ databases">
        <title>Genome sequencing project for genomic taxonomy and phylogenomics of Bacillus-like bacteria.</title>
        <authorList>
            <person name="Liu B."/>
            <person name="Wang J."/>
            <person name="Zhu Y."/>
            <person name="Liu G."/>
            <person name="Chen Q."/>
            <person name="Chen Z."/>
            <person name="Lan J."/>
            <person name="Che J."/>
            <person name="Ge C."/>
            <person name="Shi H."/>
            <person name="Pan Z."/>
            <person name="Liu X."/>
        </authorList>
    </citation>
    <scope>NUCLEOTIDE SEQUENCE [LARGE SCALE GENOMIC DNA]</scope>
    <source>
        <strain evidence="2">FJAT-4402</strain>
    </source>
</reference>
<organism evidence="1 2">
    <name type="scientific">Bacillus gobiensis</name>
    <dbReference type="NCBI Taxonomy" id="1441095"/>
    <lineage>
        <taxon>Bacteria</taxon>
        <taxon>Bacillati</taxon>
        <taxon>Bacillota</taxon>
        <taxon>Bacilli</taxon>
        <taxon>Bacillales</taxon>
        <taxon>Bacillaceae</taxon>
        <taxon>Bacillus</taxon>
    </lineage>
</organism>
<dbReference type="STRING" id="1441095.AM592_01615"/>
<protein>
    <submittedName>
        <fullName evidence="1">Uncharacterized protein</fullName>
    </submittedName>
</protein>
<proteinExistence type="predicted"/>
<accession>A0A0M4FE79</accession>
<reference evidence="1 2" key="2">
    <citation type="journal article" date="2016" name="Int. J. Syst. Evol. Microbiol.">
        <title>Bacillus gobiensis sp. nov., isolated from a soil sample.</title>
        <authorList>
            <person name="Liu B."/>
            <person name="Liu G.H."/>
            <person name="Cetin S."/>
            <person name="Schumann P."/>
            <person name="Pan Z.Z."/>
            <person name="Chen Q.Q."/>
        </authorList>
    </citation>
    <scope>NUCLEOTIDE SEQUENCE [LARGE SCALE GENOMIC DNA]</scope>
    <source>
        <strain evidence="1 2">FJAT-4402</strain>
    </source>
</reference>
<gene>
    <name evidence="1" type="ORF">AM592_01615</name>
</gene>
<evidence type="ECO:0000313" key="1">
    <source>
        <dbReference type="EMBL" id="ALC80424.1"/>
    </source>
</evidence>
<dbReference type="RefSeq" id="WP_053602154.1">
    <property type="nucleotide sequence ID" value="NZ_CP012600.1"/>
</dbReference>
<dbReference type="PATRIC" id="fig|1441095.3.peg.337"/>
<keyword evidence="2" id="KW-1185">Reference proteome</keyword>